<keyword evidence="2" id="KW-1185">Reference proteome</keyword>
<organism evidence="1 2">
    <name type="scientific">Hyaloscypha variabilis (strain UAMH 11265 / GT02V1 / F)</name>
    <name type="common">Meliniomyces variabilis</name>
    <dbReference type="NCBI Taxonomy" id="1149755"/>
    <lineage>
        <taxon>Eukaryota</taxon>
        <taxon>Fungi</taxon>
        <taxon>Dikarya</taxon>
        <taxon>Ascomycota</taxon>
        <taxon>Pezizomycotina</taxon>
        <taxon>Leotiomycetes</taxon>
        <taxon>Helotiales</taxon>
        <taxon>Hyaloscyphaceae</taxon>
        <taxon>Hyaloscypha</taxon>
        <taxon>Hyaloscypha variabilis</taxon>
    </lineage>
</organism>
<reference evidence="1 2" key="1">
    <citation type="submission" date="2016-04" db="EMBL/GenBank/DDBJ databases">
        <title>A degradative enzymes factory behind the ericoid mycorrhizal symbiosis.</title>
        <authorList>
            <consortium name="DOE Joint Genome Institute"/>
            <person name="Martino E."/>
            <person name="Morin E."/>
            <person name="Grelet G."/>
            <person name="Kuo A."/>
            <person name="Kohler A."/>
            <person name="Daghino S."/>
            <person name="Barry K."/>
            <person name="Choi C."/>
            <person name="Cichocki N."/>
            <person name="Clum A."/>
            <person name="Copeland A."/>
            <person name="Hainaut M."/>
            <person name="Haridas S."/>
            <person name="Labutti K."/>
            <person name="Lindquist E."/>
            <person name="Lipzen A."/>
            <person name="Khouja H.-R."/>
            <person name="Murat C."/>
            <person name="Ohm R."/>
            <person name="Olson A."/>
            <person name="Spatafora J."/>
            <person name="Veneault-Fourrey C."/>
            <person name="Henrissat B."/>
            <person name="Grigoriev I."/>
            <person name="Martin F."/>
            <person name="Perotto S."/>
        </authorList>
    </citation>
    <scope>NUCLEOTIDE SEQUENCE [LARGE SCALE GENOMIC DNA]</scope>
    <source>
        <strain evidence="1 2">F</strain>
    </source>
</reference>
<sequence>MRLAKGLIEFLAIFQKVDTAKSARGTLKQHGSTRKSSTTFKIPRLLPGQHDLNYLTKLVVENSQNRGDNLTILQQKGLQEYAKVKLVSPGTSTEELVKTYEPIFDNLYFLGSLKGRSKITASSVLSQKTGSYGYARKDSMYPNRACVHPPYEMIHAFLMNYMNPIYNFRRHFNDGYGYAGHGNYWHNIAHVLQNAVKSSTRITLDLGRKISMVIELQQARISGERVDPTKWGFKKRDNEIPGIAACSTFNPGANMNPEDQTNAGGQVVQCGILPYGIQILVLLAGNL</sequence>
<evidence type="ECO:0000313" key="2">
    <source>
        <dbReference type="Proteomes" id="UP000235786"/>
    </source>
</evidence>
<evidence type="ECO:0000313" key="1">
    <source>
        <dbReference type="EMBL" id="PMD32110.1"/>
    </source>
</evidence>
<accession>A0A2J6R0R6</accession>
<gene>
    <name evidence="1" type="ORF">L207DRAFT_590982</name>
</gene>
<proteinExistence type="predicted"/>
<dbReference type="Proteomes" id="UP000235786">
    <property type="component" value="Unassembled WGS sequence"/>
</dbReference>
<protein>
    <submittedName>
        <fullName evidence="1">Uncharacterized protein</fullName>
    </submittedName>
</protein>
<name>A0A2J6R0R6_HYAVF</name>
<dbReference type="OrthoDB" id="5236983at2759"/>
<dbReference type="AlphaFoldDB" id="A0A2J6R0R6"/>
<dbReference type="EMBL" id="KZ613960">
    <property type="protein sequence ID" value="PMD32110.1"/>
    <property type="molecule type" value="Genomic_DNA"/>
</dbReference>